<dbReference type="InterPro" id="IPR012677">
    <property type="entry name" value="Nucleotide-bd_a/b_plait_sf"/>
</dbReference>
<dbReference type="Ensembl" id="ENSAPOT00000010998.1">
    <property type="protein sequence ID" value="ENSAPOP00000023552.1"/>
    <property type="gene ID" value="ENSAPOG00000005458.1"/>
</dbReference>
<dbReference type="Proteomes" id="UP000257200">
    <property type="component" value="Unplaced"/>
</dbReference>
<feature type="coiled-coil region" evidence="1">
    <location>
        <begin position="26"/>
        <end position="60"/>
    </location>
</feature>
<evidence type="ECO:0000313" key="3">
    <source>
        <dbReference type="Ensembl" id="ENSAPOP00000023552.1"/>
    </source>
</evidence>
<accession>A0A3Q1G7A5</accession>
<evidence type="ECO:0000259" key="2">
    <source>
        <dbReference type="Pfam" id="PF07292"/>
    </source>
</evidence>
<organism evidence="3 4">
    <name type="scientific">Acanthochromis polyacanthus</name>
    <name type="common">spiny chromis</name>
    <dbReference type="NCBI Taxonomy" id="80966"/>
    <lineage>
        <taxon>Eukaryota</taxon>
        <taxon>Metazoa</taxon>
        <taxon>Chordata</taxon>
        <taxon>Craniata</taxon>
        <taxon>Vertebrata</taxon>
        <taxon>Euteleostomi</taxon>
        <taxon>Actinopterygii</taxon>
        <taxon>Neopterygii</taxon>
        <taxon>Teleostei</taxon>
        <taxon>Neoteleostei</taxon>
        <taxon>Acanthomorphata</taxon>
        <taxon>Ovalentaria</taxon>
        <taxon>Pomacentridae</taxon>
        <taxon>Acanthochromis</taxon>
    </lineage>
</organism>
<protein>
    <submittedName>
        <fullName evidence="3">N-myc and STAT interactor</fullName>
    </submittedName>
</protein>
<reference evidence="3" key="2">
    <citation type="submission" date="2025-09" db="UniProtKB">
        <authorList>
            <consortium name="Ensembl"/>
        </authorList>
    </citation>
    <scope>IDENTIFICATION</scope>
</reference>
<feature type="domain" description="NID" evidence="2">
    <location>
        <begin position="211"/>
        <end position="295"/>
    </location>
</feature>
<dbReference type="InterPro" id="IPR009909">
    <property type="entry name" value="Nmi/IFP35_dom"/>
</dbReference>
<reference evidence="3" key="1">
    <citation type="submission" date="2025-08" db="UniProtKB">
        <authorList>
            <consortium name="Ensembl"/>
        </authorList>
    </citation>
    <scope>IDENTIFICATION</scope>
</reference>
<dbReference type="Gene3D" id="3.30.70.330">
    <property type="match status" value="1"/>
</dbReference>
<evidence type="ECO:0000256" key="1">
    <source>
        <dbReference type="SAM" id="Coils"/>
    </source>
</evidence>
<dbReference type="PANTHER" id="PTHR15225:SF4">
    <property type="entry name" value="N-MYC-INTERACTOR"/>
    <property type="match status" value="1"/>
</dbReference>
<feature type="domain" description="NID" evidence="2">
    <location>
        <begin position="111"/>
        <end position="198"/>
    </location>
</feature>
<keyword evidence="1" id="KW-0175">Coiled coil</keyword>
<name>A0A3Q1G7A5_9TELE</name>
<dbReference type="GeneTree" id="ENSGT00530000063686"/>
<dbReference type="PANTHER" id="PTHR15225">
    <property type="entry name" value="INTERFERON-INDUCED PROTEIN 35/NMI N-MYC/STAT INTERACTING PROTEIN"/>
    <property type="match status" value="1"/>
</dbReference>
<proteinExistence type="predicted"/>
<dbReference type="AlphaFoldDB" id="A0A3Q1G7A5"/>
<sequence length="319" mass="36294">MLACVNKQDECQKAFTQSMSKVKDEFLKLAKRKQDLLEKLRRVQAELDGKRADCTKLRQKFKIYAQIPDTEVKFIACHEETGDERDGDPQLVRGVFTVSQRAATLLQGGQALITFEEENVASQILKMAKCSVSCETSILDVKPRRITMDPAVKFEIHLDVSRKGLKVSNIPPSMPEERMKDRLEMSFSRPSRGGGEVERVEYDQNSATGHITFLHPGVAQSLTLRGRYRVDLDTEVNVQVGPVYDYHLRKFQTFCGCPKRTIMLVDIEDMVEEEDLQDHLEIHFQKPSNSGGEIETLKYIQKGKALQAFFCDDTAEIDN</sequence>
<evidence type="ECO:0000313" key="4">
    <source>
        <dbReference type="Proteomes" id="UP000257200"/>
    </source>
</evidence>
<dbReference type="GO" id="GO:0005737">
    <property type="term" value="C:cytoplasm"/>
    <property type="evidence" value="ECO:0007669"/>
    <property type="project" value="TreeGrafter"/>
</dbReference>
<keyword evidence="4" id="KW-1185">Reference proteome</keyword>
<dbReference type="Pfam" id="PF07292">
    <property type="entry name" value="NID"/>
    <property type="match status" value="2"/>
</dbReference>